<dbReference type="InterPro" id="IPR024079">
    <property type="entry name" value="MetalloPept_cat_dom_sf"/>
</dbReference>
<keyword evidence="6" id="KW-0862">Zinc</keyword>
<feature type="domain" description="Peptidase M13 C-terminal" evidence="9">
    <location>
        <begin position="478"/>
        <end position="683"/>
    </location>
</feature>
<sequence length="689" mass="76883">MRFLAVASLLAVSALPVLAQAPASSAKPVAPKKPVLLDINGIDKTADPCSDFYQYACGNWRKNNPLPSDKTRYGRFNELHDYNLYSLYTEVTKASESPNGPVQKQYGDYFAACMNTTKIDELGIKPIKPAFAKIDELKDIKGLTALDVDFFAHRGGGFFFNVGVQQDQKDSSQQILGTGQGGLSLPDRDYYLNDDDRSKTLRAKYVEHMKKMFVLAGDTPEQAAVEADSVLRIETALAKGSMARVEMRDPAKRYHIMTIAEVEQLSPVFDWQQYIAGIGVAQAKTLNVSSPGYVTTVQQVLTAEQLSAVKSYMRWHTLHRAASALSKPFEDEDFDFFHRTLAGQKEPEPRWKRCTQGTDMALGEAVGQDWVKTYFPPQAKDRMEKLIKALEASMAVDLQNLEWMSPETKVEARKKLDAIADKIGYPEHWKDYSSITVKRDDFIGNGERISLFETRRNLNKFGKPVDPTEWGMTPPTVNAYYSPSQNNINFPAGILQPPFYDPSLDAAANFGGIGVVIGHEMTHGFDDQGAKYDLKGNVRQWWTDEDKKKFETRTGCVADEYSSFQVAEGQNLNGRLTLGENTADNGGLRISFQAMEKTIKDNPKTALPGYVDGKRDGYTPEQRFFLAFGQVWCENSTEQSRRVAAKTDPHSAGQYRTNGSVQNFDEFGKAFGCKVGSPMRPANGGCRVW</sequence>
<dbReference type="Pfam" id="PF05649">
    <property type="entry name" value="Peptidase_M13_N"/>
    <property type="match status" value="1"/>
</dbReference>
<evidence type="ECO:0000256" key="6">
    <source>
        <dbReference type="ARBA" id="ARBA00022833"/>
    </source>
</evidence>
<evidence type="ECO:0000256" key="3">
    <source>
        <dbReference type="ARBA" id="ARBA00022670"/>
    </source>
</evidence>
<evidence type="ECO:0000256" key="5">
    <source>
        <dbReference type="ARBA" id="ARBA00022801"/>
    </source>
</evidence>
<evidence type="ECO:0000256" key="4">
    <source>
        <dbReference type="ARBA" id="ARBA00022723"/>
    </source>
</evidence>
<dbReference type="Pfam" id="PF01431">
    <property type="entry name" value="Peptidase_M13"/>
    <property type="match status" value="1"/>
</dbReference>
<keyword evidence="7" id="KW-0482">Metalloprotease</keyword>
<gene>
    <name evidence="11" type="ORF">ACFQBQ_07430</name>
</gene>
<evidence type="ECO:0000256" key="2">
    <source>
        <dbReference type="ARBA" id="ARBA00007357"/>
    </source>
</evidence>
<proteinExistence type="inferred from homology"/>
<dbReference type="Gene3D" id="1.10.1380.10">
    <property type="entry name" value="Neutral endopeptidase , domain2"/>
    <property type="match status" value="1"/>
</dbReference>
<comment type="caution">
    <text evidence="11">The sequence shown here is derived from an EMBL/GenBank/DDBJ whole genome shotgun (WGS) entry which is preliminary data.</text>
</comment>
<organism evidence="11 12">
    <name type="scientific">Granulicella cerasi</name>
    <dbReference type="NCBI Taxonomy" id="741063"/>
    <lineage>
        <taxon>Bacteria</taxon>
        <taxon>Pseudomonadati</taxon>
        <taxon>Acidobacteriota</taxon>
        <taxon>Terriglobia</taxon>
        <taxon>Terriglobales</taxon>
        <taxon>Acidobacteriaceae</taxon>
        <taxon>Granulicella</taxon>
    </lineage>
</organism>
<dbReference type="Proteomes" id="UP001596391">
    <property type="component" value="Unassembled WGS sequence"/>
</dbReference>
<reference evidence="12" key="1">
    <citation type="journal article" date="2019" name="Int. J. Syst. Evol. Microbiol.">
        <title>The Global Catalogue of Microorganisms (GCM) 10K type strain sequencing project: providing services to taxonomists for standard genome sequencing and annotation.</title>
        <authorList>
            <consortium name="The Broad Institute Genomics Platform"/>
            <consortium name="The Broad Institute Genome Sequencing Center for Infectious Disease"/>
            <person name="Wu L."/>
            <person name="Ma J."/>
        </authorList>
    </citation>
    <scope>NUCLEOTIDE SEQUENCE [LARGE SCALE GENOMIC DNA]</scope>
    <source>
        <strain evidence="12">CGMCC 1.16026</strain>
    </source>
</reference>
<dbReference type="PRINTS" id="PR00786">
    <property type="entry name" value="NEPRILYSIN"/>
</dbReference>
<evidence type="ECO:0000259" key="9">
    <source>
        <dbReference type="Pfam" id="PF01431"/>
    </source>
</evidence>
<dbReference type="PANTHER" id="PTHR11733">
    <property type="entry name" value="ZINC METALLOPROTEASE FAMILY M13 NEPRILYSIN-RELATED"/>
    <property type="match status" value="1"/>
</dbReference>
<dbReference type="RefSeq" id="WP_263371789.1">
    <property type="nucleotide sequence ID" value="NZ_JAGSYD010000003.1"/>
</dbReference>
<evidence type="ECO:0000313" key="11">
    <source>
        <dbReference type="EMBL" id="MFC6645417.1"/>
    </source>
</evidence>
<evidence type="ECO:0000256" key="7">
    <source>
        <dbReference type="ARBA" id="ARBA00023049"/>
    </source>
</evidence>
<feature type="domain" description="Peptidase M13 N-terminal" evidence="10">
    <location>
        <begin position="48"/>
        <end position="426"/>
    </location>
</feature>
<keyword evidence="5" id="KW-0378">Hydrolase</keyword>
<comment type="cofactor">
    <cofactor evidence="1">
        <name>Zn(2+)</name>
        <dbReference type="ChEBI" id="CHEBI:29105"/>
    </cofactor>
</comment>
<name>A0ABW1Z7J9_9BACT</name>
<keyword evidence="4" id="KW-0479">Metal-binding</keyword>
<dbReference type="InterPro" id="IPR018497">
    <property type="entry name" value="Peptidase_M13_C"/>
</dbReference>
<evidence type="ECO:0000259" key="10">
    <source>
        <dbReference type="Pfam" id="PF05649"/>
    </source>
</evidence>
<feature type="signal peptide" evidence="8">
    <location>
        <begin position="1"/>
        <end position="19"/>
    </location>
</feature>
<comment type="similarity">
    <text evidence="2">Belongs to the peptidase M13 family.</text>
</comment>
<dbReference type="EMBL" id="JBHSWI010000001">
    <property type="protein sequence ID" value="MFC6645417.1"/>
    <property type="molecule type" value="Genomic_DNA"/>
</dbReference>
<evidence type="ECO:0000313" key="12">
    <source>
        <dbReference type="Proteomes" id="UP001596391"/>
    </source>
</evidence>
<keyword evidence="3" id="KW-0645">Protease</keyword>
<protein>
    <submittedName>
        <fullName evidence="11">M13 family metallopeptidase</fullName>
    </submittedName>
</protein>
<dbReference type="PROSITE" id="PS51885">
    <property type="entry name" value="NEPRILYSIN"/>
    <property type="match status" value="1"/>
</dbReference>
<dbReference type="SUPFAM" id="SSF55486">
    <property type="entry name" value="Metalloproteases ('zincins'), catalytic domain"/>
    <property type="match status" value="1"/>
</dbReference>
<accession>A0ABW1Z7J9</accession>
<feature type="chain" id="PRO_5046007337" evidence="8">
    <location>
        <begin position="20"/>
        <end position="689"/>
    </location>
</feature>
<dbReference type="InterPro" id="IPR000718">
    <property type="entry name" value="Peptidase_M13"/>
</dbReference>
<dbReference type="Gene3D" id="3.40.390.10">
    <property type="entry name" value="Collagenase (Catalytic Domain)"/>
    <property type="match status" value="1"/>
</dbReference>
<dbReference type="CDD" id="cd08662">
    <property type="entry name" value="M13"/>
    <property type="match status" value="1"/>
</dbReference>
<keyword evidence="8" id="KW-0732">Signal</keyword>
<evidence type="ECO:0000256" key="1">
    <source>
        <dbReference type="ARBA" id="ARBA00001947"/>
    </source>
</evidence>
<dbReference type="InterPro" id="IPR042089">
    <property type="entry name" value="Peptidase_M13_dom_2"/>
</dbReference>
<evidence type="ECO:0000256" key="8">
    <source>
        <dbReference type="SAM" id="SignalP"/>
    </source>
</evidence>
<dbReference type="PANTHER" id="PTHR11733:SF167">
    <property type="entry name" value="FI17812P1-RELATED"/>
    <property type="match status" value="1"/>
</dbReference>
<dbReference type="InterPro" id="IPR008753">
    <property type="entry name" value="Peptidase_M13_N"/>
</dbReference>
<keyword evidence="12" id="KW-1185">Reference proteome</keyword>